<dbReference type="InterPro" id="IPR036259">
    <property type="entry name" value="MFS_trans_sf"/>
</dbReference>
<dbReference type="InterPro" id="IPR051337">
    <property type="entry name" value="OPA_Antiporter"/>
</dbReference>
<feature type="transmembrane region" description="Helical" evidence="5">
    <location>
        <begin position="287"/>
        <end position="305"/>
    </location>
</feature>
<gene>
    <name evidence="7" type="ORF">A2Z68_00360</name>
</gene>
<feature type="transmembrane region" description="Helical" evidence="5">
    <location>
        <begin position="255"/>
        <end position="275"/>
    </location>
</feature>
<feature type="transmembrane region" description="Helical" evidence="5">
    <location>
        <begin position="217"/>
        <end position="235"/>
    </location>
</feature>
<dbReference type="PANTHER" id="PTHR43826">
    <property type="entry name" value="GLUCOSE-6-PHOSPHATE EXCHANGER SLC37A4"/>
    <property type="match status" value="1"/>
</dbReference>
<protein>
    <recommendedName>
        <fullName evidence="6">Major facilitator superfamily (MFS) profile domain-containing protein</fullName>
    </recommendedName>
</protein>
<evidence type="ECO:0000259" key="6">
    <source>
        <dbReference type="PROSITE" id="PS50850"/>
    </source>
</evidence>
<dbReference type="GO" id="GO:0061513">
    <property type="term" value="F:glucose 6-phosphate:phosphate antiporter activity"/>
    <property type="evidence" value="ECO:0007669"/>
    <property type="project" value="TreeGrafter"/>
</dbReference>
<feature type="transmembrane region" description="Helical" evidence="5">
    <location>
        <begin position="9"/>
        <end position="31"/>
    </location>
</feature>
<comment type="caution">
    <text evidence="7">The sequence shown here is derived from an EMBL/GenBank/DDBJ whole genome shotgun (WGS) entry which is preliminary data.</text>
</comment>
<dbReference type="InterPro" id="IPR020846">
    <property type="entry name" value="MFS_dom"/>
</dbReference>
<dbReference type="GO" id="GO:0012505">
    <property type="term" value="C:endomembrane system"/>
    <property type="evidence" value="ECO:0007669"/>
    <property type="project" value="UniProtKB-SubCell"/>
</dbReference>
<organism evidence="7 8">
    <name type="scientific">Candidatus Nealsonbacteria bacterium RBG_13_38_11</name>
    <dbReference type="NCBI Taxonomy" id="1801662"/>
    <lineage>
        <taxon>Bacteria</taxon>
        <taxon>Candidatus Nealsoniibacteriota</taxon>
    </lineage>
</organism>
<evidence type="ECO:0000313" key="8">
    <source>
        <dbReference type="Proteomes" id="UP000176662"/>
    </source>
</evidence>
<dbReference type="Gene3D" id="1.20.1250.20">
    <property type="entry name" value="MFS general substrate transporter like domains"/>
    <property type="match status" value="2"/>
</dbReference>
<evidence type="ECO:0000256" key="3">
    <source>
        <dbReference type="ARBA" id="ARBA00022989"/>
    </source>
</evidence>
<dbReference type="PANTHER" id="PTHR43826:SF3">
    <property type="entry name" value="GLUCOSE-6-PHOSPHATE EXCHANGER SLC37A4"/>
    <property type="match status" value="1"/>
</dbReference>
<accession>A0A1G2DZH3</accession>
<feature type="transmembrane region" description="Helical" evidence="5">
    <location>
        <begin position="43"/>
        <end position="63"/>
    </location>
</feature>
<dbReference type="PROSITE" id="PS50850">
    <property type="entry name" value="MFS"/>
    <property type="match status" value="1"/>
</dbReference>
<reference evidence="7 8" key="1">
    <citation type="journal article" date="2016" name="Nat. Commun.">
        <title>Thousands of microbial genomes shed light on interconnected biogeochemical processes in an aquifer system.</title>
        <authorList>
            <person name="Anantharaman K."/>
            <person name="Brown C.T."/>
            <person name="Hug L.A."/>
            <person name="Sharon I."/>
            <person name="Castelle C.J."/>
            <person name="Probst A.J."/>
            <person name="Thomas B.C."/>
            <person name="Singh A."/>
            <person name="Wilkins M.J."/>
            <person name="Karaoz U."/>
            <person name="Brodie E.L."/>
            <person name="Williams K.H."/>
            <person name="Hubbard S.S."/>
            <person name="Banfield J.F."/>
        </authorList>
    </citation>
    <scope>NUCLEOTIDE SEQUENCE [LARGE SCALE GENOMIC DNA]</scope>
</reference>
<keyword evidence="3 5" id="KW-1133">Transmembrane helix</keyword>
<sequence>MINKWQKKILLTCWITYASFYLLRVNMSVAIPGIIQEFGISKTAIGGVLTALFIAYAVGQFVNGQLGDKLSAKKLVGIGLLSSAVLNIIFGFTGNVLAGMILIWALNGFFQSMGWAPTVKIVSNWFPAQKRGKAAGILGSSYQIGGVVSWALAGFVVGLLGWRWAFWAPAIIVPFLAINWFLRIKNRAEDEGFEPVEIAKKSNGLRDTLKSTLQNRVIWIAAFGLFGLNIVRYGFLDWAPTYFFEVQKAAISLAAYKALIFPLAGSLGALSAGWISDNFFQGKRAPMAFWMLLVLILAVWFFPQIPATSWVLNLILLAIIGFTVYGPHMMLVTALPMDLGTKEMASSATGFIDGWGYVGAALTGVGTGFLLDNFGWNYAFYFWLSGAVIAAILMIKLWNYENVKKESKN</sequence>
<proteinExistence type="predicted"/>
<dbReference type="SUPFAM" id="SSF103473">
    <property type="entry name" value="MFS general substrate transporter"/>
    <property type="match status" value="1"/>
</dbReference>
<dbReference type="PIRSF" id="PIRSF002808">
    <property type="entry name" value="Hexose_phosphate_transp"/>
    <property type="match status" value="1"/>
</dbReference>
<dbReference type="InterPro" id="IPR011701">
    <property type="entry name" value="MFS"/>
</dbReference>
<name>A0A1G2DZH3_9BACT</name>
<dbReference type="Pfam" id="PF07690">
    <property type="entry name" value="MFS_1"/>
    <property type="match status" value="1"/>
</dbReference>
<feature type="transmembrane region" description="Helical" evidence="5">
    <location>
        <begin position="134"/>
        <end position="158"/>
    </location>
</feature>
<evidence type="ECO:0000313" key="7">
    <source>
        <dbReference type="EMBL" id="OGZ18338.1"/>
    </source>
</evidence>
<dbReference type="GO" id="GO:0035435">
    <property type="term" value="P:phosphate ion transmembrane transport"/>
    <property type="evidence" value="ECO:0007669"/>
    <property type="project" value="TreeGrafter"/>
</dbReference>
<evidence type="ECO:0000256" key="4">
    <source>
        <dbReference type="ARBA" id="ARBA00023136"/>
    </source>
</evidence>
<dbReference type="Proteomes" id="UP000176662">
    <property type="component" value="Unassembled WGS sequence"/>
</dbReference>
<feature type="transmembrane region" description="Helical" evidence="5">
    <location>
        <begin position="164"/>
        <end position="182"/>
    </location>
</feature>
<dbReference type="EMBL" id="MHLX01000042">
    <property type="protein sequence ID" value="OGZ18338.1"/>
    <property type="molecule type" value="Genomic_DNA"/>
</dbReference>
<comment type="subcellular location">
    <subcellularLocation>
        <location evidence="1">Endomembrane system</location>
        <topology evidence="1">Multi-pass membrane protein</topology>
    </subcellularLocation>
</comment>
<keyword evidence="4 5" id="KW-0472">Membrane</keyword>
<feature type="transmembrane region" description="Helical" evidence="5">
    <location>
        <begin position="380"/>
        <end position="398"/>
    </location>
</feature>
<evidence type="ECO:0000256" key="2">
    <source>
        <dbReference type="ARBA" id="ARBA00022692"/>
    </source>
</evidence>
<dbReference type="AlphaFoldDB" id="A0A1G2DZH3"/>
<dbReference type="InterPro" id="IPR000849">
    <property type="entry name" value="Sugar_P_transporter"/>
</dbReference>
<feature type="domain" description="Major facilitator superfamily (MFS) profile" evidence="6">
    <location>
        <begin position="1"/>
        <end position="402"/>
    </location>
</feature>
<feature type="transmembrane region" description="Helical" evidence="5">
    <location>
        <begin position="75"/>
        <end position="95"/>
    </location>
</feature>
<feature type="transmembrane region" description="Helical" evidence="5">
    <location>
        <begin position="311"/>
        <end position="335"/>
    </location>
</feature>
<keyword evidence="2 5" id="KW-0812">Transmembrane</keyword>
<evidence type="ECO:0000256" key="5">
    <source>
        <dbReference type="SAM" id="Phobius"/>
    </source>
</evidence>
<dbReference type="GO" id="GO:0005886">
    <property type="term" value="C:plasma membrane"/>
    <property type="evidence" value="ECO:0007669"/>
    <property type="project" value="TreeGrafter"/>
</dbReference>
<evidence type="ECO:0000256" key="1">
    <source>
        <dbReference type="ARBA" id="ARBA00004127"/>
    </source>
</evidence>